<feature type="transmembrane region" description="Helical" evidence="1">
    <location>
        <begin position="153"/>
        <end position="177"/>
    </location>
</feature>
<dbReference type="EMBL" id="AANC01000001">
    <property type="protein sequence ID" value="EAQ50953.1"/>
    <property type="molecule type" value="Genomic_DNA"/>
</dbReference>
<reference evidence="2 3" key="1">
    <citation type="journal article" date="2007" name="Nature">
        <title>Light stimulates growth of proteorhodopsin-containing marine Flavobacteria.</title>
        <authorList>
            <person name="Gomez-Consarnau L."/>
            <person name="Gonzalez J.M."/>
            <person name="Coll-Llado M."/>
            <person name="Gourdon P."/>
            <person name="Pascher T."/>
            <person name="Neutze R."/>
            <person name="Pedros-Alio C."/>
            <person name="Pinhassi J."/>
        </authorList>
    </citation>
    <scope>NUCLEOTIDE SEQUENCE [LARGE SCALE GENOMIC DNA]</scope>
    <source>
        <strain evidence="2 3">MED217</strain>
    </source>
</reference>
<dbReference type="eggNOG" id="ENOG5030RXT">
    <property type="taxonomic scope" value="Bacteria"/>
</dbReference>
<gene>
    <name evidence="2" type="ORF">MED217_15460</name>
</gene>
<organism evidence="2 3">
    <name type="scientific">Leeuwenhoekiella blandensis (strain CECT 7118 / CCUG 51940 / KCTC 22103 / MED217)</name>
    <name type="common">Flavobacterium sp. (strain MED217)</name>
    <dbReference type="NCBI Taxonomy" id="398720"/>
    <lineage>
        <taxon>Bacteria</taxon>
        <taxon>Pseudomonadati</taxon>
        <taxon>Bacteroidota</taxon>
        <taxon>Flavobacteriia</taxon>
        <taxon>Flavobacteriales</taxon>
        <taxon>Flavobacteriaceae</taxon>
        <taxon>Leeuwenhoekiella</taxon>
    </lineage>
</organism>
<feature type="transmembrane region" description="Helical" evidence="1">
    <location>
        <begin position="123"/>
        <end position="141"/>
    </location>
</feature>
<proteinExistence type="predicted"/>
<feature type="transmembrane region" description="Helical" evidence="1">
    <location>
        <begin position="92"/>
        <end position="111"/>
    </location>
</feature>
<evidence type="ECO:0000313" key="3">
    <source>
        <dbReference type="Proteomes" id="UP000001601"/>
    </source>
</evidence>
<feature type="transmembrane region" description="Helical" evidence="1">
    <location>
        <begin position="45"/>
        <end position="61"/>
    </location>
</feature>
<evidence type="ECO:0000313" key="2">
    <source>
        <dbReference type="EMBL" id="EAQ50953.1"/>
    </source>
</evidence>
<dbReference type="HOGENOM" id="CLU_1114724_0_0_10"/>
<accession>A3XIE2</accession>
<evidence type="ECO:0008006" key="4">
    <source>
        <dbReference type="Google" id="ProtNLM"/>
    </source>
</evidence>
<keyword evidence="3" id="KW-1185">Reference proteome</keyword>
<sequence length="249" mass="29156">MSRIQNNFKTEKKMLKLSSLVFCAVVIAVLNILAISFLSPIPMRGVRLISTCLFLSYYTFFISGRNKYVVAILIALVARDYFYIHYEQDDYDYYFFAFSILSYILLLIKQWRKLIKYKFQTPSLLVGALLTFAFAFMLVQLEEIASPEFREPGITYAFYIFGSAIIALLLSSLYYYYRVGSRRSIIFCFLAYSCLITDVASCFAYYVSIYEMYYLERIAYVTSLFLLINYGLNTGLLDRERKYSTDYSE</sequence>
<name>A3XIE2_LEEBM</name>
<dbReference type="AlphaFoldDB" id="A3XIE2"/>
<comment type="caution">
    <text evidence="2">The sequence shown here is derived from an EMBL/GenBank/DDBJ whole genome shotgun (WGS) entry which is preliminary data.</text>
</comment>
<keyword evidence="1" id="KW-0812">Transmembrane</keyword>
<dbReference type="Proteomes" id="UP000001601">
    <property type="component" value="Unassembled WGS sequence"/>
</dbReference>
<feature type="transmembrane region" description="Helical" evidence="1">
    <location>
        <begin position="68"/>
        <end position="86"/>
    </location>
</feature>
<dbReference type="STRING" id="398720.MED217_15460"/>
<keyword evidence="1" id="KW-0472">Membrane</keyword>
<feature type="transmembrane region" description="Helical" evidence="1">
    <location>
        <begin position="184"/>
        <end position="206"/>
    </location>
</feature>
<feature type="transmembrane region" description="Helical" evidence="1">
    <location>
        <begin position="20"/>
        <end position="39"/>
    </location>
</feature>
<evidence type="ECO:0000256" key="1">
    <source>
        <dbReference type="SAM" id="Phobius"/>
    </source>
</evidence>
<feature type="transmembrane region" description="Helical" evidence="1">
    <location>
        <begin position="218"/>
        <end position="237"/>
    </location>
</feature>
<protein>
    <recommendedName>
        <fullName evidence="4">YhhN-like protein</fullName>
    </recommendedName>
</protein>
<keyword evidence="1" id="KW-1133">Transmembrane helix</keyword>